<dbReference type="GO" id="GO:0022627">
    <property type="term" value="C:cytosolic small ribosomal subunit"/>
    <property type="evidence" value="ECO:0007669"/>
    <property type="project" value="TreeGrafter"/>
</dbReference>
<organism evidence="7">
    <name type="scientific">Mesoaciditoga lauensis</name>
    <dbReference type="NCBI Taxonomy" id="1495039"/>
    <lineage>
        <taxon>Bacteria</taxon>
        <taxon>Thermotogati</taxon>
        <taxon>Thermotogota</taxon>
        <taxon>Thermotogae</taxon>
        <taxon>Mesoaciditogales</taxon>
        <taxon>Mesoaciditogaceae</taxon>
        <taxon>Mesoaciditoga</taxon>
    </lineage>
</organism>
<evidence type="ECO:0000256" key="3">
    <source>
        <dbReference type="ARBA" id="ARBA00023274"/>
    </source>
</evidence>
<gene>
    <name evidence="5" type="primary">rpsI</name>
    <name evidence="7" type="ORF">ENX73_02725</name>
</gene>
<keyword evidence="3 5" id="KW-0687">Ribonucleoprotein</keyword>
<dbReference type="GO" id="GO:0003723">
    <property type="term" value="F:RNA binding"/>
    <property type="evidence" value="ECO:0007669"/>
    <property type="project" value="TreeGrafter"/>
</dbReference>
<evidence type="ECO:0000256" key="4">
    <source>
        <dbReference type="ARBA" id="ARBA00035259"/>
    </source>
</evidence>
<keyword evidence="2 5" id="KW-0689">Ribosomal protein</keyword>
<accession>A0A7V3RED5</accession>
<dbReference type="InterPro" id="IPR000754">
    <property type="entry name" value="Ribosomal_uS9"/>
</dbReference>
<dbReference type="HAMAP" id="MF_00532_B">
    <property type="entry name" value="Ribosomal_uS9_B"/>
    <property type="match status" value="1"/>
</dbReference>
<reference evidence="7" key="1">
    <citation type="journal article" date="2020" name="mSystems">
        <title>Genome- and Community-Level Interaction Insights into Carbon Utilization and Element Cycling Functions of Hydrothermarchaeota in Hydrothermal Sediment.</title>
        <authorList>
            <person name="Zhou Z."/>
            <person name="Liu Y."/>
            <person name="Xu W."/>
            <person name="Pan J."/>
            <person name="Luo Z.H."/>
            <person name="Li M."/>
        </authorList>
    </citation>
    <scope>NUCLEOTIDE SEQUENCE [LARGE SCALE GENOMIC DNA]</scope>
    <source>
        <strain evidence="7">SpSt-966</strain>
    </source>
</reference>
<dbReference type="GO" id="GO:0003735">
    <property type="term" value="F:structural constituent of ribosome"/>
    <property type="evidence" value="ECO:0007669"/>
    <property type="project" value="InterPro"/>
</dbReference>
<dbReference type="PROSITE" id="PS00360">
    <property type="entry name" value="RIBOSOMAL_S9"/>
    <property type="match status" value="1"/>
</dbReference>
<dbReference type="NCBIfam" id="NF001099">
    <property type="entry name" value="PRK00132.1"/>
    <property type="match status" value="1"/>
</dbReference>
<dbReference type="PANTHER" id="PTHR21569:SF1">
    <property type="entry name" value="SMALL RIBOSOMAL SUBUNIT PROTEIN US9M"/>
    <property type="match status" value="1"/>
</dbReference>
<dbReference type="Gene3D" id="3.30.230.10">
    <property type="match status" value="1"/>
</dbReference>
<evidence type="ECO:0000256" key="6">
    <source>
        <dbReference type="RuleBase" id="RU003815"/>
    </source>
</evidence>
<dbReference type="SUPFAM" id="SSF54211">
    <property type="entry name" value="Ribosomal protein S5 domain 2-like"/>
    <property type="match status" value="1"/>
</dbReference>
<comment type="caution">
    <text evidence="7">The sequence shown here is derived from an EMBL/GenBank/DDBJ whole genome shotgun (WGS) entry which is preliminary data.</text>
</comment>
<name>A0A7V3RED5_9BACT</name>
<dbReference type="EMBL" id="DTPE01000112">
    <property type="protein sequence ID" value="HGE75022.1"/>
    <property type="molecule type" value="Genomic_DNA"/>
</dbReference>
<dbReference type="InterPro" id="IPR014721">
    <property type="entry name" value="Ribsml_uS5_D2-typ_fold_subgr"/>
</dbReference>
<dbReference type="AlphaFoldDB" id="A0A7V3RED5"/>
<dbReference type="InterPro" id="IPR020568">
    <property type="entry name" value="Ribosomal_Su5_D2-typ_SF"/>
</dbReference>
<protein>
    <recommendedName>
        <fullName evidence="4 5">Small ribosomal subunit protein uS9</fullName>
    </recommendedName>
</protein>
<evidence type="ECO:0000313" key="7">
    <source>
        <dbReference type="EMBL" id="HGE75022.1"/>
    </source>
</evidence>
<sequence>MIDSTDFYGTGRRKTAIARVHLRSGKGNIIINDKEYSSFEEYFKSESLAIEINKPFNVTNTIKQFDLFCRIEGGGLAGQAGALQLGISRALLILNGELRTTLRDNDLLTRDPRMVERKKYGKRKARKSSQYSKR</sequence>
<proteinExistence type="inferred from homology"/>
<evidence type="ECO:0000256" key="5">
    <source>
        <dbReference type="HAMAP-Rule" id="MF_00532"/>
    </source>
</evidence>
<dbReference type="PANTHER" id="PTHR21569">
    <property type="entry name" value="RIBOSOMAL PROTEIN S9"/>
    <property type="match status" value="1"/>
</dbReference>
<comment type="similarity">
    <text evidence="1 5 6">Belongs to the universal ribosomal protein uS9 family.</text>
</comment>
<dbReference type="Pfam" id="PF00380">
    <property type="entry name" value="Ribosomal_S9"/>
    <property type="match status" value="1"/>
</dbReference>
<evidence type="ECO:0000256" key="2">
    <source>
        <dbReference type="ARBA" id="ARBA00022980"/>
    </source>
</evidence>
<dbReference type="InterPro" id="IPR023035">
    <property type="entry name" value="Ribosomal_uS9_bac/plastid"/>
</dbReference>
<dbReference type="FunFam" id="3.30.230.10:FF:000001">
    <property type="entry name" value="30S ribosomal protein S9"/>
    <property type="match status" value="1"/>
</dbReference>
<dbReference type="GO" id="GO:0006412">
    <property type="term" value="P:translation"/>
    <property type="evidence" value="ECO:0007669"/>
    <property type="project" value="UniProtKB-UniRule"/>
</dbReference>
<evidence type="ECO:0000256" key="1">
    <source>
        <dbReference type="ARBA" id="ARBA00005251"/>
    </source>
</evidence>
<dbReference type="InterPro" id="IPR020574">
    <property type="entry name" value="Ribosomal_uS9_CS"/>
</dbReference>